<dbReference type="SMART" id="SM00768">
    <property type="entry name" value="X8"/>
    <property type="match status" value="1"/>
</dbReference>
<reference evidence="12" key="1">
    <citation type="submission" date="2013-09" db="EMBL/GenBank/DDBJ databases">
        <title>Corchorus olitorius genome sequencing.</title>
        <authorList>
            <person name="Alam M."/>
            <person name="Haque M.S."/>
            <person name="Islam M.S."/>
            <person name="Emdad E.M."/>
            <person name="Islam M.M."/>
            <person name="Ahmed B."/>
            <person name="Halim A."/>
            <person name="Hossen Q.M.M."/>
            <person name="Hossain M.Z."/>
            <person name="Ahmed R."/>
            <person name="Khan M.M."/>
            <person name="Islam R."/>
            <person name="Rashid M.M."/>
            <person name="Khan S.A."/>
            <person name="Rahman M.S."/>
            <person name="Alam M."/>
            <person name="Yahiya A.S."/>
            <person name="Khan M.S."/>
            <person name="Azam M.S."/>
            <person name="Haque T."/>
            <person name="Lashkar M.Z.H."/>
            <person name="Akhand A.I."/>
            <person name="Morshed G."/>
            <person name="Roy S."/>
            <person name="Uddin K.S."/>
            <person name="Rabeya T."/>
            <person name="Hossain A.S."/>
            <person name="Chowdhury A."/>
            <person name="Snigdha A.R."/>
            <person name="Mortoza M.S."/>
            <person name="Matin S.A."/>
            <person name="Hoque S.M.E."/>
            <person name="Islam M.K."/>
            <person name="Roy D.K."/>
            <person name="Haider R."/>
            <person name="Moosa M.M."/>
            <person name="Elias S.M."/>
            <person name="Hasan A.M."/>
            <person name="Jahan S."/>
            <person name="Shafiuddin M."/>
            <person name="Mahmood N."/>
            <person name="Shommy N.S."/>
        </authorList>
    </citation>
    <scope>NUCLEOTIDE SEQUENCE [LARGE SCALE GENOMIC DNA]</scope>
    <source>
        <strain evidence="12">cv. O-4</strain>
    </source>
</reference>
<evidence type="ECO:0000256" key="9">
    <source>
        <dbReference type="SAM" id="MobiDB-lite"/>
    </source>
</evidence>
<keyword evidence="7" id="KW-0325">Glycoprotein</keyword>
<keyword evidence="12" id="KW-1185">Reference proteome</keyword>
<sequence>MESKRNCLRLMNLVLGICILATIFFTQCDARIVVHPWKQQGSKLKRSPISEFINKLKLTNHVVTSNADPYTLNSPFYLPPFDSLSPLPQPDRSPPLYQYPPFTPQSPSNPPPSPPSYGLPTPPPSSPYLHTPPANPPEHGFTPPSIFSSPPQHQPSPPKHIPSPPKHVPGQPIYGPPVLSPPLPLGPPPPPHKGSQSGVWCVAKPTVPDSIIQAAMDYACGSGADCKSIQPNEPCFQPNTLIAHASYAFNSYWQNKKGSGGTCDFGGTAMLVTVDPSKFNVLSLTMLWLSNELLNIYVMEKCDRF</sequence>
<feature type="compositionally biased region" description="Pro residues" evidence="9">
    <location>
        <begin position="87"/>
        <end position="126"/>
    </location>
</feature>
<accession>A0A1R3J2K3</accession>
<feature type="region of interest" description="Disordered" evidence="9">
    <location>
        <begin position="83"/>
        <end position="197"/>
    </location>
</feature>
<feature type="domain" description="X8" evidence="10">
    <location>
        <begin position="199"/>
        <end position="282"/>
    </location>
</feature>
<dbReference type="PANTHER" id="PTHR31044:SF118">
    <property type="entry name" value="MAJOR POLLEN ALLERGEN OLE E 10-LIKE"/>
    <property type="match status" value="1"/>
</dbReference>
<keyword evidence="5" id="KW-0472">Membrane</keyword>
<proteinExistence type="predicted"/>
<evidence type="ECO:0000256" key="6">
    <source>
        <dbReference type="ARBA" id="ARBA00023157"/>
    </source>
</evidence>
<evidence type="ECO:0000256" key="3">
    <source>
        <dbReference type="ARBA" id="ARBA00022622"/>
    </source>
</evidence>
<keyword evidence="4" id="KW-0732">Signal</keyword>
<comment type="subcellular location">
    <subcellularLocation>
        <location evidence="1">Cell membrane</location>
        <topology evidence="1">Lipid-anchor</topology>
        <topology evidence="1">GPI-anchor</topology>
    </subcellularLocation>
</comment>
<dbReference type="PANTHER" id="PTHR31044">
    <property type="entry name" value="BETA-1,3 GLUCANASE"/>
    <property type="match status" value="1"/>
</dbReference>
<keyword evidence="8" id="KW-0449">Lipoprotein</keyword>
<dbReference type="Proteomes" id="UP000187203">
    <property type="component" value="Unassembled WGS sequence"/>
</dbReference>
<dbReference type="GO" id="GO:0098552">
    <property type="term" value="C:side of membrane"/>
    <property type="evidence" value="ECO:0007669"/>
    <property type="project" value="UniProtKB-KW"/>
</dbReference>
<keyword evidence="2" id="KW-1003">Cell membrane</keyword>
<dbReference type="AlphaFoldDB" id="A0A1R3J2K3"/>
<dbReference type="OrthoDB" id="421038at2759"/>
<evidence type="ECO:0000256" key="8">
    <source>
        <dbReference type="ARBA" id="ARBA00023288"/>
    </source>
</evidence>
<dbReference type="GO" id="GO:0009506">
    <property type="term" value="C:plasmodesma"/>
    <property type="evidence" value="ECO:0007669"/>
    <property type="project" value="UniProtKB-ARBA"/>
</dbReference>
<gene>
    <name evidence="11" type="ORF">COLO4_19992</name>
</gene>
<protein>
    <recommendedName>
        <fullName evidence="10">X8 domain-containing protein</fullName>
    </recommendedName>
</protein>
<evidence type="ECO:0000259" key="10">
    <source>
        <dbReference type="SMART" id="SM00768"/>
    </source>
</evidence>
<dbReference type="EMBL" id="AWUE01016919">
    <property type="protein sequence ID" value="OMO89006.1"/>
    <property type="molecule type" value="Genomic_DNA"/>
</dbReference>
<evidence type="ECO:0000256" key="7">
    <source>
        <dbReference type="ARBA" id="ARBA00023180"/>
    </source>
</evidence>
<name>A0A1R3J2K3_9ROSI</name>
<dbReference type="STRING" id="93759.A0A1R3J2K3"/>
<dbReference type="InterPro" id="IPR044788">
    <property type="entry name" value="X8_dom_prot"/>
</dbReference>
<organism evidence="11 12">
    <name type="scientific">Corchorus olitorius</name>
    <dbReference type="NCBI Taxonomy" id="93759"/>
    <lineage>
        <taxon>Eukaryota</taxon>
        <taxon>Viridiplantae</taxon>
        <taxon>Streptophyta</taxon>
        <taxon>Embryophyta</taxon>
        <taxon>Tracheophyta</taxon>
        <taxon>Spermatophyta</taxon>
        <taxon>Magnoliopsida</taxon>
        <taxon>eudicotyledons</taxon>
        <taxon>Gunneridae</taxon>
        <taxon>Pentapetalae</taxon>
        <taxon>rosids</taxon>
        <taxon>malvids</taxon>
        <taxon>Malvales</taxon>
        <taxon>Malvaceae</taxon>
        <taxon>Grewioideae</taxon>
        <taxon>Apeibeae</taxon>
        <taxon>Corchorus</taxon>
    </lineage>
</organism>
<evidence type="ECO:0000256" key="1">
    <source>
        <dbReference type="ARBA" id="ARBA00004609"/>
    </source>
</evidence>
<dbReference type="Gene3D" id="1.20.58.1040">
    <property type="match status" value="1"/>
</dbReference>
<dbReference type="GO" id="GO:0005886">
    <property type="term" value="C:plasma membrane"/>
    <property type="evidence" value="ECO:0007669"/>
    <property type="project" value="UniProtKB-SubCell"/>
</dbReference>
<comment type="caution">
    <text evidence="11">The sequence shown here is derived from an EMBL/GenBank/DDBJ whole genome shotgun (WGS) entry which is preliminary data.</text>
</comment>
<feature type="compositionally biased region" description="Pro residues" evidence="9">
    <location>
        <begin position="152"/>
        <end position="167"/>
    </location>
</feature>
<keyword evidence="3" id="KW-0336">GPI-anchor</keyword>
<evidence type="ECO:0000256" key="2">
    <source>
        <dbReference type="ARBA" id="ARBA00022475"/>
    </source>
</evidence>
<dbReference type="InterPro" id="IPR012946">
    <property type="entry name" value="X8"/>
</dbReference>
<dbReference type="FunFam" id="1.20.58.1040:FF:000001">
    <property type="entry name" value="Glucan endo-1,3-beta-glucosidase 4"/>
    <property type="match status" value="1"/>
</dbReference>
<feature type="compositionally biased region" description="Pro residues" evidence="9">
    <location>
        <begin position="174"/>
        <end position="192"/>
    </location>
</feature>
<evidence type="ECO:0000313" key="12">
    <source>
        <dbReference type="Proteomes" id="UP000187203"/>
    </source>
</evidence>
<dbReference type="Pfam" id="PF07983">
    <property type="entry name" value="X8"/>
    <property type="match status" value="1"/>
</dbReference>
<evidence type="ECO:0000313" key="11">
    <source>
        <dbReference type="EMBL" id="OMO89006.1"/>
    </source>
</evidence>
<keyword evidence="6" id="KW-1015">Disulfide bond</keyword>
<evidence type="ECO:0000256" key="4">
    <source>
        <dbReference type="ARBA" id="ARBA00022729"/>
    </source>
</evidence>
<evidence type="ECO:0000256" key="5">
    <source>
        <dbReference type="ARBA" id="ARBA00023136"/>
    </source>
</evidence>